<keyword evidence="2" id="KW-0934">Plastid</keyword>
<dbReference type="AlphaFoldDB" id="A0A2I4S7H0"/>
<dbReference type="GO" id="GO:0004176">
    <property type="term" value="F:ATP-dependent peptidase activity"/>
    <property type="evidence" value="ECO:0007669"/>
    <property type="project" value="TreeGrafter"/>
</dbReference>
<dbReference type="GeneID" id="35656383"/>
<dbReference type="InterPro" id="IPR027417">
    <property type="entry name" value="P-loop_NTPase"/>
</dbReference>
<dbReference type="RefSeq" id="YP_009456037.1">
    <property type="nucleotide sequence ID" value="NC_036806.1"/>
</dbReference>
<dbReference type="GO" id="GO:0006508">
    <property type="term" value="P:proteolysis"/>
    <property type="evidence" value="ECO:0007669"/>
    <property type="project" value="TreeGrafter"/>
</dbReference>
<proteinExistence type="predicted"/>
<keyword evidence="2" id="KW-0131">Cell cycle</keyword>
<dbReference type="SMART" id="SM00382">
    <property type="entry name" value="AAA"/>
    <property type="match status" value="1"/>
</dbReference>
<protein>
    <submittedName>
        <fullName evidence="2">Cell division protein FtsH</fullName>
    </submittedName>
</protein>
<name>A0A2I4S7H0_9CHLO</name>
<dbReference type="GO" id="GO:0016887">
    <property type="term" value="F:ATP hydrolysis activity"/>
    <property type="evidence" value="ECO:0007669"/>
    <property type="project" value="InterPro"/>
</dbReference>
<keyword evidence="2" id="KW-0132">Cell division</keyword>
<gene>
    <name evidence="2" type="primary">ftsH</name>
</gene>
<dbReference type="Gene3D" id="3.40.50.300">
    <property type="entry name" value="P-loop containing nucleotide triphosphate hydrolases"/>
    <property type="match status" value="1"/>
</dbReference>
<dbReference type="Pfam" id="PF00004">
    <property type="entry name" value="AAA"/>
    <property type="match status" value="1"/>
</dbReference>
<evidence type="ECO:0000313" key="2">
    <source>
        <dbReference type="EMBL" id="AST08992.1"/>
    </source>
</evidence>
<dbReference type="SUPFAM" id="SSF52540">
    <property type="entry name" value="P-loop containing nucleoside triphosphate hydrolases"/>
    <property type="match status" value="1"/>
</dbReference>
<reference evidence="2" key="1">
    <citation type="journal article" date="2017" name="Sci. Rep.">
        <title>Multiple origins of endosymbionts in Chlorellaceae with no reductive effects on the plastid or mitochondrial genomes.</title>
        <authorList>
            <person name="Fan W."/>
            <person name="Guo W."/>
            <person name="Van Etten J.L."/>
            <person name="Mower J.P."/>
        </authorList>
    </citation>
    <scope>NUCLEOTIDE SEQUENCE</scope>
</reference>
<dbReference type="InterPro" id="IPR003959">
    <property type="entry name" value="ATPase_AAA_core"/>
</dbReference>
<feature type="domain" description="AAA+ ATPase" evidence="1">
    <location>
        <begin position="767"/>
        <end position="872"/>
    </location>
</feature>
<dbReference type="PANTHER" id="PTHR23076:SF97">
    <property type="entry name" value="ATP-DEPENDENT ZINC METALLOPROTEASE YME1L1"/>
    <property type="match status" value="1"/>
</dbReference>
<geneLocation type="plastid" evidence="2"/>
<dbReference type="InterPro" id="IPR003593">
    <property type="entry name" value="AAA+_ATPase"/>
</dbReference>
<dbReference type="GO" id="GO:0051301">
    <property type="term" value="P:cell division"/>
    <property type="evidence" value="ECO:0007669"/>
    <property type="project" value="UniProtKB-KW"/>
</dbReference>
<dbReference type="GO" id="GO:0005524">
    <property type="term" value="F:ATP binding"/>
    <property type="evidence" value="ECO:0007669"/>
    <property type="project" value="InterPro"/>
</dbReference>
<dbReference type="PANTHER" id="PTHR23076">
    <property type="entry name" value="METALLOPROTEASE M41 FTSH"/>
    <property type="match status" value="1"/>
</dbReference>
<accession>A0A2I4S7H0</accession>
<dbReference type="EMBL" id="KY629620">
    <property type="protein sequence ID" value="AST08992.1"/>
    <property type="molecule type" value="Genomic_DNA"/>
</dbReference>
<evidence type="ECO:0000259" key="1">
    <source>
        <dbReference type="SMART" id="SM00382"/>
    </source>
</evidence>
<organism evidence="2">
    <name type="scientific">Micractinium conductrix</name>
    <dbReference type="NCBI Taxonomy" id="554055"/>
    <lineage>
        <taxon>Eukaryota</taxon>
        <taxon>Viridiplantae</taxon>
        <taxon>Chlorophyta</taxon>
        <taxon>core chlorophytes</taxon>
        <taxon>Trebouxiophyceae</taxon>
        <taxon>Chlorellales</taxon>
        <taxon>Chlorellaceae</taxon>
        <taxon>Chlorella clade</taxon>
        <taxon>Micractinium</taxon>
    </lineage>
</organism>
<sequence length="872" mass="99459">MRIEKNFKNPLQAVDSVSGEKKTFMFQINQWVSTHRLGSRSKLVGNPINLKTVITFLPLAVGFSQFLVHKSKFSKTIGKSNSFFEKNVPVFTQFKPRLNFETFEYISKSNSRIFPNTLGSDVTFGESAFLATMKKPGIFTNSNVQGISCNFYVIPSANSFSTTSSMSQRIRNLDDLPAYLQGLGEVKDNGQVTHDNGSLFFKKENLKVETSVTIKLKDKIHSQLTDNNSLFVTKQTQNLSFSISKKSKHKICLVNALKSSEVTKNFPLDLIKKYSQVYKNRLDFYNMQNHLNNELQTLFTQKNISLSYGNSFFESKSNQNLHQNESITLKKFLTHQRDFNEEFLIESLLQTFQQSKVSANLLSFRLMSGYKYPDMTSDDLYWFLAKNGCQEDTFSRFIFEPSPFSTKSRDYGFKVKNIPTSPISVTQVSVDNSNKSIYKGSAVVLDSQKAFDWKPRNDEKQNLRDWFHAYFSPLNPLKQTLENFFGIYHSPKWFQEGKTPDFSDFTKNSFFYETWTTNGADSGPIHTVSGSIFPFSPYSSSFLIPYEQKLIKNKFFKILEIDIAHTKDTNQFLTVPILQIRQPSLSVSTNGVINKKFDHYSPFFNFTSKGNPDYKFSVDFVSPKNFITKQVSGRYLKTASLFSKTKISNPVNLDNWEPLTSSSWLLITQLSFAVFIFQVFKSLAENYGRELLGYLVDLVASLGILDKSLKQKIEILMGQRDKGFRVVLKSRKNFKDIVGIKKLLPEIYEVVWFLRNSARDFALSKTLPRGILLTGPPGTGKTLLVQALAGEAQVPVIVLSGSSLIEPGESGALKLEMVFQEARQLAPCIVFIDEIDTLAQKRSGIVQNPMGPRRTSRIFNRFCKNLFRLKLR</sequence>